<dbReference type="Proteomes" id="UP000001508">
    <property type="component" value="Chromosome"/>
</dbReference>
<protein>
    <recommendedName>
        <fullName evidence="9">Glycosyltransferase RgtA/B/C/D-like domain-containing protein</fullName>
    </recommendedName>
</protein>
<dbReference type="GO" id="GO:0005886">
    <property type="term" value="C:plasma membrane"/>
    <property type="evidence" value="ECO:0007669"/>
    <property type="project" value="UniProtKB-SubCell"/>
</dbReference>
<keyword evidence="5 8" id="KW-0812">Transmembrane</keyword>
<keyword evidence="7 8" id="KW-0472">Membrane</keyword>
<feature type="transmembrane region" description="Helical" evidence="8">
    <location>
        <begin position="197"/>
        <end position="224"/>
    </location>
</feature>
<dbReference type="InParanoid" id="D6Z4H3"/>
<dbReference type="RefSeq" id="WP_013163972.1">
    <property type="nucleotide sequence ID" value="NC_014216.1"/>
</dbReference>
<evidence type="ECO:0000256" key="3">
    <source>
        <dbReference type="ARBA" id="ARBA00022676"/>
    </source>
</evidence>
<dbReference type="HOGENOM" id="CLU_867988_0_0_7"/>
<accession>D6Z4H3</accession>
<evidence type="ECO:0000256" key="5">
    <source>
        <dbReference type="ARBA" id="ARBA00022692"/>
    </source>
</evidence>
<evidence type="ECO:0000259" key="9">
    <source>
        <dbReference type="Pfam" id="PF13231"/>
    </source>
</evidence>
<keyword evidence="4" id="KW-0808">Transferase</keyword>
<dbReference type="Pfam" id="PF13231">
    <property type="entry name" value="PMT_2"/>
    <property type="match status" value="1"/>
</dbReference>
<keyword evidence="6 8" id="KW-1133">Transmembrane helix</keyword>
<dbReference type="GO" id="GO:0016763">
    <property type="term" value="F:pentosyltransferase activity"/>
    <property type="evidence" value="ECO:0007669"/>
    <property type="project" value="TreeGrafter"/>
</dbReference>
<evidence type="ECO:0000256" key="8">
    <source>
        <dbReference type="SAM" id="Phobius"/>
    </source>
</evidence>
<reference evidence="11" key="1">
    <citation type="submission" date="2010-02" db="EMBL/GenBank/DDBJ databases">
        <title>Complete sequence of Desulfurivibrio alkaliphilus AHT2.</title>
        <authorList>
            <consortium name="US DOE Joint Genome Institute"/>
            <person name="Pitluck S."/>
            <person name="Chertkov O."/>
            <person name="Detter J.C."/>
            <person name="Han C."/>
            <person name="Tapia R."/>
            <person name="Larimer F."/>
            <person name="Land M."/>
            <person name="Hauser L."/>
            <person name="Kyrpides N."/>
            <person name="Mikhailova N."/>
            <person name="Sorokin D.Y."/>
            <person name="Muyzer G."/>
            <person name="Woyke T."/>
        </authorList>
    </citation>
    <scope>NUCLEOTIDE SEQUENCE [LARGE SCALE GENOMIC DNA]</scope>
    <source>
        <strain evidence="11">DSM 19089 / UNIQEM U267 / AHT2</strain>
    </source>
</reference>
<keyword evidence="3" id="KW-0328">Glycosyltransferase</keyword>
<evidence type="ECO:0000256" key="7">
    <source>
        <dbReference type="ARBA" id="ARBA00023136"/>
    </source>
</evidence>
<feature type="transmembrane region" description="Helical" evidence="8">
    <location>
        <begin position="169"/>
        <end position="185"/>
    </location>
</feature>
<dbReference type="KEGG" id="dak:DaAHT2_1757"/>
<gene>
    <name evidence="10" type="ordered locus">DaAHT2_1757</name>
</gene>
<feature type="domain" description="Glycosyltransferase RgtA/B/C/D-like" evidence="9">
    <location>
        <begin position="88"/>
        <end position="261"/>
    </location>
</feature>
<dbReference type="STRING" id="589865.DaAHT2_1757"/>
<evidence type="ECO:0000313" key="11">
    <source>
        <dbReference type="Proteomes" id="UP000001508"/>
    </source>
</evidence>
<dbReference type="eggNOG" id="COG1287">
    <property type="taxonomic scope" value="Bacteria"/>
</dbReference>
<comment type="subcellular location">
    <subcellularLocation>
        <location evidence="1">Cell membrane</location>
        <topology evidence="1">Multi-pass membrane protein</topology>
    </subcellularLocation>
</comment>
<dbReference type="PANTHER" id="PTHR33908">
    <property type="entry name" value="MANNOSYLTRANSFERASE YKCB-RELATED"/>
    <property type="match status" value="1"/>
</dbReference>
<evidence type="ECO:0000313" key="10">
    <source>
        <dbReference type="EMBL" id="ADH86448.1"/>
    </source>
</evidence>
<evidence type="ECO:0000256" key="4">
    <source>
        <dbReference type="ARBA" id="ARBA00022679"/>
    </source>
</evidence>
<sequence>METTKTLMTGINNSYEARVRKICLLGAALLFVIGVGFRIAPLVDHGDRMLWQWPTEDGYLMKTIARNIALGNGMTVSDAEIATNGTQPLTTYMWAGVFWLVDGDKETGVLLIQILQIVLSIVAAGLLFLLARRLLSEYRWGEGAASLAAGLWFASPVVINRTLNGLETGNYMVMILLTLLVWLAGERGAKRPFPGFALGVGALLGLCFLTRIDAVFFIAAVTVWHTLLGFRQQFAELKRRLGESLVMGLTSMVMASPWLAYNKLVFGSFMPISGTAQSASQIGANLAYVPGNLFEYVTLVLPGVIVKSGVRSPQAAIRIG</sequence>
<keyword evidence="11" id="KW-1185">Reference proteome</keyword>
<evidence type="ECO:0000256" key="2">
    <source>
        <dbReference type="ARBA" id="ARBA00022475"/>
    </source>
</evidence>
<dbReference type="InterPro" id="IPR038731">
    <property type="entry name" value="RgtA/B/C-like"/>
</dbReference>
<dbReference type="GO" id="GO:0009103">
    <property type="term" value="P:lipopolysaccharide biosynthetic process"/>
    <property type="evidence" value="ECO:0007669"/>
    <property type="project" value="UniProtKB-ARBA"/>
</dbReference>
<feature type="transmembrane region" description="Helical" evidence="8">
    <location>
        <begin position="21"/>
        <end position="40"/>
    </location>
</feature>
<feature type="transmembrane region" description="Helical" evidence="8">
    <location>
        <begin position="110"/>
        <end position="131"/>
    </location>
</feature>
<dbReference type="AlphaFoldDB" id="D6Z4H3"/>
<evidence type="ECO:0000256" key="1">
    <source>
        <dbReference type="ARBA" id="ARBA00004651"/>
    </source>
</evidence>
<dbReference type="InterPro" id="IPR050297">
    <property type="entry name" value="LipidA_mod_glycosyltrf_83"/>
</dbReference>
<organism evidence="10 11">
    <name type="scientific">Desulfurivibrio alkaliphilus (strain DSM 19089 / UNIQEM U267 / AHT2)</name>
    <dbReference type="NCBI Taxonomy" id="589865"/>
    <lineage>
        <taxon>Bacteria</taxon>
        <taxon>Pseudomonadati</taxon>
        <taxon>Thermodesulfobacteriota</taxon>
        <taxon>Desulfobulbia</taxon>
        <taxon>Desulfobulbales</taxon>
        <taxon>Desulfobulbaceae</taxon>
        <taxon>Desulfurivibrio</taxon>
    </lineage>
</organism>
<feature type="transmembrane region" description="Helical" evidence="8">
    <location>
        <begin position="244"/>
        <end position="261"/>
    </location>
</feature>
<proteinExistence type="predicted"/>
<name>D6Z4H3_DESAT</name>
<evidence type="ECO:0000256" key="6">
    <source>
        <dbReference type="ARBA" id="ARBA00022989"/>
    </source>
</evidence>
<dbReference type="EMBL" id="CP001940">
    <property type="protein sequence ID" value="ADH86448.1"/>
    <property type="molecule type" value="Genomic_DNA"/>
</dbReference>
<dbReference type="PANTHER" id="PTHR33908:SF11">
    <property type="entry name" value="MEMBRANE PROTEIN"/>
    <property type="match status" value="1"/>
</dbReference>
<keyword evidence="2" id="KW-1003">Cell membrane</keyword>